<dbReference type="NCBIfam" id="TIGR00730">
    <property type="entry name" value="Rossman fold protein, TIGR00730 family"/>
    <property type="match status" value="1"/>
</dbReference>
<dbReference type="GO" id="GO:0009691">
    <property type="term" value="P:cytokinin biosynthetic process"/>
    <property type="evidence" value="ECO:0007669"/>
    <property type="project" value="UniProtKB-UniRule"/>
</dbReference>
<comment type="catalytic activity">
    <reaction evidence="1">
        <text>AMP + H2O = D-ribose 5-phosphate + adenine</text>
        <dbReference type="Rhea" id="RHEA:20129"/>
        <dbReference type="ChEBI" id="CHEBI:15377"/>
        <dbReference type="ChEBI" id="CHEBI:16708"/>
        <dbReference type="ChEBI" id="CHEBI:78346"/>
        <dbReference type="ChEBI" id="CHEBI:456215"/>
        <dbReference type="EC" id="3.2.2.4"/>
    </reaction>
</comment>
<gene>
    <name evidence="4" type="ORF">SAMN02745117_01361</name>
</gene>
<dbReference type="STRING" id="1122156.SAMN02745117_01361"/>
<comment type="similarity">
    <text evidence="2 3">Belongs to the LOG family.</text>
</comment>
<dbReference type="InterPro" id="IPR005269">
    <property type="entry name" value="LOG"/>
</dbReference>
<dbReference type="Proteomes" id="UP000184327">
    <property type="component" value="Unassembled WGS sequence"/>
</dbReference>
<keyword evidence="5" id="KW-1185">Reference proteome</keyword>
<dbReference type="OrthoDB" id="9801098at2"/>
<evidence type="ECO:0000256" key="3">
    <source>
        <dbReference type="RuleBase" id="RU363015"/>
    </source>
</evidence>
<dbReference type="SUPFAM" id="SSF102405">
    <property type="entry name" value="MCP/YpsA-like"/>
    <property type="match status" value="1"/>
</dbReference>
<dbReference type="GO" id="GO:0008714">
    <property type="term" value="F:AMP nucleosidase activity"/>
    <property type="evidence" value="ECO:0007669"/>
    <property type="project" value="UniProtKB-EC"/>
</dbReference>
<organism evidence="4 5">
    <name type="scientific">Lampropedia hyalina DSM 16112</name>
    <dbReference type="NCBI Taxonomy" id="1122156"/>
    <lineage>
        <taxon>Bacteria</taxon>
        <taxon>Pseudomonadati</taxon>
        <taxon>Pseudomonadota</taxon>
        <taxon>Betaproteobacteria</taxon>
        <taxon>Burkholderiales</taxon>
        <taxon>Comamonadaceae</taxon>
        <taxon>Lampropedia</taxon>
    </lineage>
</organism>
<evidence type="ECO:0000256" key="1">
    <source>
        <dbReference type="ARBA" id="ARBA00000274"/>
    </source>
</evidence>
<proteinExistence type="inferred from homology"/>
<dbReference type="PANTHER" id="PTHR31223:SF70">
    <property type="entry name" value="LOG FAMILY PROTEIN YJL055W"/>
    <property type="match status" value="1"/>
</dbReference>
<accession>A0A1M4Z1Q4</accession>
<dbReference type="AlphaFoldDB" id="A0A1M4Z1Q4"/>
<dbReference type="EC" id="3.2.2.n1" evidence="3"/>
<keyword evidence="3" id="KW-0378">Hydrolase</keyword>
<reference evidence="4 5" key="1">
    <citation type="submission" date="2016-11" db="EMBL/GenBank/DDBJ databases">
        <authorList>
            <person name="Jaros S."/>
            <person name="Januszkiewicz K."/>
            <person name="Wedrychowicz H."/>
        </authorList>
    </citation>
    <scope>NUCLEOTIDE SEQUENCE [LARGE SCALE GENOMIC DNA]</scope>
    <source>
        <strain evidence="4 5">DSM 16112</strain>
    </source>
</reference>
<dbReference type="RefSeq" id="WP_073355949.1">
    <property type="nucleotide sequence ID" value="NZ_FQUZ01000013.1"/>
</dbReference>
<evidence type="ECO:0000313" key="4">
    <source>
        <dbReference type="EMBL" id="SHF11999.1"/>
    </source>
</evidence>
<protein>
    <recommendedName>
        <fullName evidence="3">Cytokinin riboside 5'-monophosphate phosphoribohydrolase</fullName>
        <ecNumber evidence="3">3.2.2.n1</ecNumber>
    </recommendedName>
</protein>
<evidence type="ECO:0000313" key="5">
    <source>
        <dbReference type="Proteomes" id="UP000184327"/>
    </source>
</evidence>
<dbReference type="Pfam" id="PF03641">
    <property type="entry name" value="Lysine_decarbox"/>
    <property type="match status" value="1"/>
</dbReference>
<dbReference type="PANTHER" id="PTHR31223">
    <property type="entry name" value="LOG FAMILY PROTEIN YJL055W"/>
    <property type="match status" value="1"/>
</dbReference>
<dbReference type="InterPro" id="IPR031100">
    <property type="entry name" value="LOG_fam"/>
</dbReference>
<evidence type="ECO:0000256" key="2">
    <source>
        <dbReference type="ARBA" id="ARBA00006763"/>
    </source>
</evidence>
<dbReference type="Gene3D" id="3.40.50.450">
    <property type="match status" value="1"/>
</dbReference>
<name>A0A1M4Z1Q4_9BURK</name>
<sequence length="214" mass="23117">MNHPTSTSTPSAIIPNPPQAAFSVCVYCGSRDGRSAHFTALAQQVGQWIGSHHGQLVYGGGKNGLMGTVARATREAGGRVLGIIPTALVDKEMANQDCDELIVVETMHQRKALMAEHSDAFLALPGGIGTFEELFEIWTWKQIGYHNKPIGLLNANGYYDSLLAFLQQCVQAGFMDEWQMTLLHSAPDAGELLPLLLNLAGSNAESNALLRENL</sequence>
<dbReference type="GO" id="GO:0005829">
    <property type="term" value="C:cytosol"/>
    <property type="evidence" value="ECO:0007669"/>
    <property type="project" value="TreeGrafter"/>
</dbReference>
<keyword evidence="3" id="KW-0203">Cytokinin biosynthesis</keyword>
<dbReference type="EMBL" id="FQUZ01000013">
    <property type="protein sequence ID" value="SHF11999.1"/>
    <property type="molecule type" value="Genomic_DNA"/>
</dbReference>